<gene>
    <name evidence="4" type="ORF">E1B28_004605</name>
</gene>
<evidence type="ECO:0000313" key="4">
    <source>
        <dbReference type="EMBL" id="KAG7097234.1"/>
    </source>
</evidence>
<dbReference type="OrthoDB" id="342024at2759"/>
<evidence type="ECO:0000313" key="5">
    <source>
        <dbReference type="Proteomes" id="UP001049176"/>
    </source>
</evidence>
<dbReference type="InterPro" id="IPR050100">
    <property type="entry name" value="TRAFAC_GTPase_members"/>
</dbReference>
<dbReference type="KEGG" id="more:E1B28_004605"/>
<keyword evidence="1" id="KW-0547">Nucleotide-binding</keyword>
<organism evidence="4 5">
    <name type="scientific">Marasmius oreades</name>
    <name type="common">fairy-ring Marasmius</name>
    <dbReference type="NCBI Taxonomy" id="181124"/>
    <lineage>
        <taxon>Eukaryota</taxon>
        <taxon>Fungi</taxon>
        <taxon>Dikarya</taxon>
        <taxon>Basidiomycota</taxon>
        <taxon>Agaricomycotina</taxon>
        <taxon>Agaricomycetes</taxon>
        <taxon>Agaricomycetidae</taxon>
        <taxon>Agaricales</taxon>
        <taxon>Marasmiineae</taxon>
        <taxon>Marasmiaceae</taxon>
        <taxon>Marasmius</taxon>
    </lineage>
</organism>
<comment type="caution">
    <text evidence="4">The sequence shown here is derived from an EMBL/GenBank/DDBJ whole genome shotgun (WGS) entry which is preliminary data.</text>
</comment>
<keyword evidence="5" id="KW-1185">Reference proteome</keyword>
<dbReference type="Proteomes" id="UP001049176">
    <property type="component" value="Chromosome 2"/>
</dbReference>
<reference evidence="4" key="1">
    <citation type="journal article" date="2021" name="Genome Biol. Evol.">
        <title>The assembled and annotated genome of the fairy-ring fungus Marasmius oreades.</title>
        <authorList>
            <person name="Hiltunen M."/>
            <person name="Ament-Velasquez S.L."/>
            <person name="Johannesson H."/>
        </authorList>
    </citation>
    <scope>NUCLEOTIDE SEQUENCE</scope>
    <source>
        <strain evidence="4">03SP1</strain>
    </source>
</reference>
<evidence type="ECO:0000259" key="3">
    <source>
        <dbReference type="Pfam" id="PF22594"/>
    </source>
</evidence>
<dbReference type="PANTHER" id="PTHR23115">
    <property type="entry name" value="TRANSLATION FACTOR"/>
    <property type="match status" value="1"/>
</dbReference>
<keyword evidence="2" id="KW-0342">GTP-binding</keyword>
<dbReference type="SUPFAM" id="SSF50465">
    <property type="entry name" value="EF-Tu/eEF-1alpha/eIF2-gamma C-terminal domain"/>
    <property type="match status" value="1"/>
</dbReference>
<dbReference type="EMBL" id="CM032182">
    <property type="protein sequence ID" value="KAG7097234.1"/>
    <property type="molecule type" value="Genomic_DNA"/>
</dbReference>
<dbReference type="GeneID" id="66073681"/>
<accession>A0A9P7UYX8</accession>
<evidence type="ECO:0000256" key="1">
    <source>
        <dbReference type="ARBA" id="ARBA00022741"/>
    </source>
</evidence>
<dbReference type="CDD" id="cd04093">
    <property type="entry name" value="HBS1_C_III"/>
    <property type="match status" value="1"/>
</dbReference>
<dbReference type="Gene3D" id="2.40.30.10">
    <property type="entry name" value="Translation factors"/>
    <property type="match status" value="1"/>
</dbReference>
<name>A0A9P7UYX8_9AGAR</name>
<dbReference type="GO" id="GO:0005525">
    <property type="term" value="F:GTP binding"/>
    <property type="evidence" value="ECO:0007669"/>
    <property type="project" value="UniProtKB-KW"/>
</dbReference>
<dbReference type="RefSeq" id="XP_043013704.1">
    <property type="nucleotide sequence ID" value="XM_043149102.1"/>
</dbReference>
<feature type="domain" description="GTP-eEF1A C-terminal" evidence="3">
    <location>
        <begin position="82"/>
        <end position="190"/>
    </location>
</feature>
<dbReference type="FunFam" id="2.40.30.10:FF:000070">
    <property type="entry name" value="Translation elongation factor EF-1 subunit"/>
    <property type="match status" value="1"/>
</dbReference>
<evidence type="ECO:0000256" key="2">
    <source>
        <dbReference type="ARBA" id="ARBA00023134"/>
    </source>
</evidence>
<proteinExistence type="predicted"/>
<dbReference type="Pfam" id="PF22594">
    <property type="entry name" value="GTP-eEF1A_C"/>
    <property type="match status" value="1"/>
</dbReference>
<dbReference type="InterPro" id="IPR054696">
    <property type="entry name" value="GTP-eEF1A_C"/>
</dbReference>
<protein>
    <recommendedName>
        <fullName evidence="3">GTP-eEF1A C-terminal domain-containing protein</fullName>
    </recommendedName>
</protein>
<dbReference type="AlphaFoldDB" id="A0A9P7UYX8"/>
<dbReference type="InterPro" id="IPR009001">
    <property type="entry name" value="Transl_elong_EF1A/Init_IF2_C"/>
</dbReference>
<sequence>MFLEDKVLELGLSVESVRVSFKLEIDYGYYLGTTITIEDDNVPWAAAGSTATIQLVSIDPVHLNIGSVLCPPHDLVPLATIFTARIIVFDTQIPITSGTSIELFHHSRDVPATISNLIATIDRASGQIIKKKPRVLAKGVSAEVQIALRTTSLSGPSTARPIPLQPFSVSKDMGRVLLRREGETIGAGIVLEIFG</sequence>